<keyword evidence="5" id="KW-1185">Reference proteome</keyword>
<dbReference type="InterPro" id="IPR011459">
    <property type="entry name" value="DUF1565"/>
</dbReference>
<dbReference type="OrthoDB" id="225534at2"/>
<dbReference type="InterPro" id="IPR006626">
    <property type="entry name" value="PbH1"/>
</dbReference>
<feature type="domain" description="DUF1565" evidence="2">
    <location>
        <begin position="46"/>
        <end position="233"/>
    </location>
</feature>
<evidence type="ECO:0000256" key="1">
    <source>
        <dbReference type="ARBA" id="ARBA00022737"/>
    </source>
</evidence>
<dbReference type="EMBL" id="CP037452">
    <property type="protein sequence ID" value="QDV50299.1"/>
    <property type="molecule type" value="Genomic_DNA"/>
</dbReference>
<dbReference type="AlphaFoldDB" id="A0A518IB82"/>
<dbReference type="RefSeq" id="WP_145308702.1">
    <property type="nucleotide sequence ID" value="NZ_CP037452.1"/>
</dbReference>
<dbReference type="Gene3D" id="2.160.20.10">
    <property type="entry name" value="Single-stranded right-handed beta-helix, Pectin lyase-like"/>
    <property type="match status" value="3"/>
</dbReference>
<accession>A0A518IB82</accession>
<evidence type="ECO:0000313" key="5">
    <source>
        <dbReference type="Proteomes" id="UP000318313"/>
    </source>
</evidence>
<protein>
    <submittedName>
        <fullName evidence="4">Pectate lyase superfamily protein</fullName>
    </submittedName>
</protein>
<evidence type="ECO:0000313" key="4">
    <source>
        <dbReference type="EMBL" id="QDV50299.1"/>
    </source>
</evidence>
<proteinExistence type="predicted"/>
<dbReference type="SMART" id="SM00710">
    <property type="entry name" value="PbH1"/>
    <property type="match status" value="8"/>
</dbReference>
<evidence type="ECO:0000259" key="3">
    <source>
        <dbReference type="Pfam" id="PF13229"/>
    </source>
</evidence>
<dbReference type="InterPro" id="IPR051550">
    <property type="entry name" value="SCF-Subunits/Alg-Epimerases"/>
</dbReference>
<dbReference type="GO" id="GO:0016829">
    <property type="term" value="F:lyase activity"/>
    <property type="evidence" value="ECO:0007669"/>
    <property type="project" value="UniProtKB-KW"/>
</dbReference>
<keyword evidence="4" id="KW-0456">Lyase</keyword>
<sequence>MCSSNDHQQANIRRLRLLGTGILCVPLLAVSSLAAETIRVPEQHATIQSAVDAAQAGDTVLVAPGTYKERIKLKPGISLKSVGDDTKGALGLKRAEATIIDGGGEQGEGAGVTMAERNTLDGFTVTNVGLYDDAKWNKHHATHGEEQSHEHIGAPGTAGIGIIGVTCTVTNNIVHHIGYTGIAIQSAPSKRCSPHIYRNVTYRNMGGGIGSMQKSTAVIEENICFQNFYAGIGHDDASPTVINNTCYENIRAGIGISEGSHALVRGNKCYHNRRAGIGVRTGGETRPIIENNECYENDMAGIGTREEAAPLIRNNRCYKNKLAGIGSRTHATPTIVGNECFENGQSGIGQQSDAVTMLINNFCHHNKASGIGFAPCKAGRSTLINNRIIDNARVAVGVNGGWTVRLVGNELSRKGGMPPIMMVFNGSEVTLTDNIIRGGGVAGIRVAGKIRAENNEFAGTSLRKVGPPNFGVWALPGSYVTLIANKFHHWRHALQASEATVLATRNKISNFHGTALVIQNAKVPANVFDNTAVSVNPKDKVVSISGDAGMVQGNELQKPTD</sequence>
<dbReference type="PANTHER" id="PTHR22990">
    <property type="entry name" value="F-BOX ONLY PROTEIN"/>
    <property type="match status" value="1"/>
</dbReference>
<feature type="domain" description="Right handed beta helix" evidence="3">
    <location>
        <begin position="422"/>
        <end position="535"/>
    </location>
</feature>
<dbReference type="KEGG" id="gfm:Enr17x_23370"/>
<reference evidence="4 5" key="1">
    <citation type="submission" date="2019-03" db="EMBL/GenBank/DDBJ databases">
        <title>Deep-cultivation of Planctomycetes and their phenomic and genomic characterization uncovers novel biology.</title>
        <authorList>
            <person name="Wiegand S."/>
            <person name="Jogler M."/>
            <person name="Boedeker C."/>
            <person name="Pinto D."/>
            <person name="Vollmers J."/>
            <person name="Rivas-Marin E."/>
            <person name="Kohn T."/>
            <person name="Peeters S.H."/>
            <person name="Heuer A."/>
            <person name="Rast P."/>
            <person name="Oberbeckmann S."/>
            <person name="Bunk B."/>
            <person name="Jeske O."/>
            <person name="Meyerdierks A."/>
            <person name="Storesund J.E."/>
            <person name="Kallscheuer N."/>
            <person name="Luecker S."/>
            <person name="Lage O.M."/>
            <person name="Pohl T."/>
            <person name="Merkel B.J."/>
            <person name="Hornburger P."/>
            <person name="Mueller R.-W."/>
            <person name="Bruemmer F."/>
            <person name="Labrenz M."/>
            <person name="Spormann A.M."/>
            <person name="Op den Camp H."/>
            <person name="Overmann J."/>
            <person name="Amann R."/>
            <person name="Jetten M.S.M."/>
            <person name="Mascher T."/>
            <person name="Medema M.H."/>
            <person name="Devos D.P."/>
            <person name="Kaster A.-K."/>
            <person name="Ovreas L."/>
            <person name="Rohde M."/>
            <person name="Galperin M.Y."/>
            <person name="Jogler C."/>
        </authorList>
    </citation>
    <scope>NUCLEOTIDE SEQUENCE [LARGE SCALE GENOMIC DNA]</scope>
    <source>
        <strain evidence="4 5">Enr17</strain>
    </source>
</reference>
<keyword evidence="1" id="KW-0677">Repeat</keyword>
<dbReference type="SUPFAM" id="SSF51126">
    <property type="entry name" value="Pectin lyase-like"/>
    <property type="match status" value="3"/>
</dbReference>
<dbReference type="Pfam" id="PF07602">
    <property type="entry name" value="DUF1565"/>
    <property type="match status" value="1"/>
</dbReference>
<dbReference type="InterPro" id="IPR012334">
    <property type="entry name" value="Pectin_lyas_fold"/>
</dbReference>
<organism evidence="4 5">
    <name type="scientific">Gimesia fumaroli</name>
    <dbReference type="NCBI Taxonomy" id="2527976"/>
    <lineage>
        <taxon>Bacteria</taxon>
        <taxon>Pseudomonadati</taxon>
        <taxon>Planctomycetota</taxon>
        <taxon>Planctomycetia</taxon>
        <taxon>Planctomycetales</taxon>
        <taxon>Planctomycetaceae</taxon>
        <taxon>Gimesia</taxon>
    </lineage>
</organism>
<evidence type="ECO:0000259" key="2">
    <source>
        <dbReference type="Pfam" id="PF07602"/>
    </source>
</evidence>
<dbReference type="InterPro" id="IPR039448">
    <property type="entry name" value="Beta_helix"/>
</dbReference>
<gene>
    <name evidence="4" type="ORF">Enr17x_23370</name>
</gene>
<name>A0A518IB82_9PLAN</name>
<dbReference type="Proteomes" id="UP000318313">
    <property type="component" value="Chromosome"/>
</dbReference>
<dbReference type="PANTHER" id="PTHR22990:SF15">
    <property type="entry name" value="F-BOX ONLY PROTEIN 10"/>
    <property type="match status" value="1"/>
</dbReference>
<feature type="domain" description="Right handed beta helix" evidence="3">
    <location>
        <begin position="235"/>
        <end position="371"/>
    </location>
</feature>
<dbReference type="Pfam" id="PF13229">
    <property type="entry name" value="Beta_helix"/>
    <property type="match status" value="2"/>
</dbReference>
<dbReference type="InterPro" id="IPR011050">
    <property type="entry name" value="Pectin_lyase_fold/virulence"/>
</dbReference>